<dbReference type="InterPro" id="IPR003439">
    <property type="entry name" value="ABC_transporter-like_ATP-bd"/>
</dbReference>
<dbReference type="Proteomes" id="UP000183508">
    <property type="component" value="Unassembled WGS sequence"/>
</dbReference>
<dbReference type="STRING" id="392015.SAMN05421543_11681"/>
<keyword evidence="2 4" id="KW-0067">ATP-binding</keyword>
<evidence type="ECO:0000313" key="4">
    <source>
        <dbReference type="EMBL" id="SFU97756.1"/>
    </source>
</evidence>
<dbReference type="InterPro" id="IPR003593">
    <property type="entry name" value="AAA+_ATPase"/>
</dbReference>
<dbReference type="PANTHER" id="PTHR43158:SF2">
    <property type="entry name" value="SKFA PEPTIDE EXPORT ATP-BINDING PROTEIN SKFE"/>
    <property type="match status" value="1"/>
</dbReference>
<reference evidence="5" key="1">
    <citation type="submission" date="2016-10" db="EMBL/GenBank/DDBJ databases">
        <authorList>
            <person name="Varghese N."/>
        </authorList>
    </citation>
    <scope>NUCLEOTIDE SEQUENCE [LARGE SCALE GENOMIC DNA]</scope>
    <source>
        <strain evidence="5">DSM 17980</strain>
    </source>
</reference>
<dbReference type="EMBL" id="FPBV01000016">
    <property type="protein sequence ID" value="SFU97756.1"/>
    <property type="molecule type" value="Genomic_DNA"/>
</dbReference>
<protein>
    <submittedName>
        <fullName evidence="4">ABC-2 type transport system ATP-binding protein</fullName>
    </submittedName>
</protein>
<sequence length="232" mass="25603">MSELAVQLSGVTKSYGAKRALDALTLEIPRGQVVGILGPNGAGKSTLFRILTGLTRPDEGTVRIFGEAPGWRTNRLVAYLPDRARWYADHTAEQALRWAETFLPGFDPAAARRLAEFMKLDLRMRAGDMSRGQEARLMLLLCLARRVPLLILDEPFTGIDAPSRARIIESLVTHIGEDGPTVLISTHELHEAEPLFDHAVFLVDGRVALAGSAEELRRKHGSMNEIMVSLLR</sequence>
<dbReference type="InterPro" id="IPR027417">
    <property type="entry name" value="P-loop_NTPase"/>
</dbReference>
<organism evidence="4 5">
    <name type="scientific">Alicyclobacillus macrosporangiidus</name>
    <dbReference type="NCBI Taxonomy" id="392015"/>
    <lineage>
        <taxon>Bacteria</taxon>
        <taxon>Bacillati</taxon>
        <taxon>Bacillota</taxon>
        <taxon>Bacilli</taxon>
        <taxon>Bacillales</taxon>
        <taxon>Alicyclobacillaceae</taxon>
        <taxon>Alicyclobacillus</taxon>
    </lineage>
</organism>
<evidence type="ECO:0000259" key="3">
    <source>
        <dbReference type="PROSITE" id="PS50893"/>
    </source>
</evidence>
<evidence type="ECO:0000256" key="2">
    <source>
        <dbReference type="ARBA" id="ARBA00022840"/>
    </source>
</evidence>
<dbReference type="RefSeq" id="WP_074954352.1">
    <property type="nucleotide sequence ID" value="NZ_FPBV01000016.1"/>
</dbReference>
<dbReference type="PROSITE" id="PS50893">
    <property type="entry name" value="ABC_TRANSPORTER_2"/>
    <property type="match status" value="1"/>
</dbReference>
<dbReference type="GO" id="GO:0005524">
    <property type="term" value="F:ATP binding"/>
    <property type="evidence" value="ECO:0007669"/>
    <property type="project" value="UniProtKB-KW"/>
</dbReference>
<keyword evidence="5" id="KW-1185">Reference proteome</keyword>
<proteinExistence type="predicted"/>
<dbReference type="SMART" id="SM00382">
    <property type="entry name" value="AAA"/>
    <property type="match status" value="1"/>
</dbReference>
<dbReference type="AlphaFoldDB" id="A0A1I7KK45"/>
<evidence type="ECO:0000256" key="1">
    <source>
        <dbReference type="ARBA" id="ARBA00022741"/>
    </source>
</evidence>
<dbReference type="Pfam" id="PF00005">
    <property type="entry name" value="ABC_tran"/>
    <property type="match status" value="1"/>
</dbReference>
<dbReference type="eggNOG" id="COG1131">
    <property type="taxonomic scope" value="Bacteria"/>
</dbReference>
<dbReference type="OrthoDB" id="2290519at2"/>
<keyword evidence="1" id="KW-0547">Nucleotide-binding</keyword>
<accession>A0A1I7KK45</accession>
<evidence type="ECO:0000313" key="5">
    <source>
        <dbReference type="Proteomes" id="UP000183508"/>
    </source>
</evidence>
<dbReference type="GO" id="GO:0016887">
    <property type="term" value="F:ATP hydrolysis activity"/>
    <property type="evidence" value="ECO:0007669"/>
    <property type="project" value="InterPro"/>
</dbReference>
<dbReference type="CDD" id="cd03230">
    <property type="entry name" value="ABC_DR_subfamily_A"/>
    <property type="match status" value="1"/>
</dbReference>
<dbReference type="Gene3D" id="3.40.50.300">
    <property type="entry name" value="P-loop containing nucleotide triphosphate hydrolases"/>
    <property type="match status" value="1"/>
</dbReference>
<dbReference type="PANTHER" id="PTHR43158">
    <property type="entry name" value="SKFA PEPTIDE EXPORT ATP-BINDING PROTEIN SKFE"/>
    <property type="match status" value="1"/>
</dbReference>
<name>A0A1I7KK45_9BACL</name>
<dbReference type="SUPFAM" id="SSF52540">
    <property type="entry name" value="P-loop containing nucleoside triphosphate hydrolases"/>
    <property type="match status" value="1"/>
</dbReference>
<gene>
    <name evidence="4" type="ORF">SAMN05421543_11681</name>
</gene>
<feature type="domain" description="ABC transporter" evidence="3">
    <location>
        <begin position="6"/>
        <end position="229"/>
    </location>
</feature>